<dbReference type="InterPro" id="IPR020084">
    <property type="entry name" value="NUDIX_hydrolase_CS"/>
</dbReference>
<feature type="domain" description="Nudix hydrolase" evidence="3">
    <location>
        <begin position="141"/>
        <end position="283"/>
    </location>
</feature>
<dbReference type="InterPro" id="IPR000086">
    <property type="entry name" value="NUDIX_hydrolase_dom"/>
</dbReference>
<dbReference type="AlphaFoldDB" id="A0A8J3LBN1"/>
<dbReference type="Proteomes" id="UP000630887">
    <property type="component" value="Unassembled WGS sequence"/>
</dbReference>
<keyword evidence="1" id="KW-0378">Hydrolase</keyword>
<evidence type="ECO:0000256" key="2">
    <source>
        <dbReference type="SAM" id="Phobius"/>
    </source>
</evidence>
<dbReference type="Pfam" id="PF00293">
    <property type="entry name" value="NUDIX"/>
    <property type="match status" value="1"/>
</dbReference>
<accession>A0A8J3LBN1</accession>
<dbReference type="Gene3D" id="3.90.79.10">
    <property type="entry name" value="Nucleoside Triphosphate Pyrophosphohydrolase"/>
    <property type="match status" value="1"/>
</dbReference>
<dbReference type="PROSITE" id="PS51462">
    <property type="entry name" value="NUDIX"/>
    <property type="match status" value="1"/>
</dbReference>
<dbReference type="SUPFAM" id="SSF55811">
    <property type="entry name" value="Nudix"/>
    <property type="match status" value="1"/>
</dbReference>
<feature type="transmembrane region" description="Helical" evidence="2">
    <location>
        <begin position="20"/>
        <end position="37"/>
    </location>
</feature>
<feature type="transmembrane region" description="Helical" evidence="2">
    <location>
        <begin position="114"/>
        <end position="136"/>
    </location>
</feature>
<keyword evidence="2" id="KW-0812">Transmembrane</keyword>
<protein>
    <recommendedName>
        <fullName evidence="3">Nudix hydrolase domain-containing protein</fullName>
    </recommendedName>
</protein>
<evidence type="ECO:0000313" key="4">
    <source>
        <dbReference type="EMBL" id="GIG09750.1"/>
    </source>
</evidence>
<comment type="caution">
    <text evidence="4">The sequence shown here is derived from an EMBL/GenBank/DDBJ whole genome shotgun (WGS) entry which is preliminary data.</text>
</comment>
<dbReference type="EMBL" id="BONI01000071">
    <property type="protein sequence ID" value="GIG09750.1"/>
    <property type="molecule type" value="Genomic_DNA"/>
</dbReference>
<dbReference type="InterPro" id="IPR015797">
    <property type="entry name" value="NUDIX_hydrolase-like_dom_sf"/>
</dbReference>
<name>A0A8J3LBN1_9ACTN</name>
<reference evidence="4 5" key="1">
    <citation type="submission" date="2021-01" db="EMBL/GenBank/DDBJ databases">
        <title>Whole genome shotgun sequence of Catellatospora coxensis NBRC 107359.</title>
        <authorList>
            <person name="Komaki H."/>
            <person name="Tamura T."/>
        </authorList>
    </citation>
    <scope>NUCLEOTIDE SEQUENCE [LARGE SCALE GENOMIC DNA]</scope>
    <source>
        <strain evidence="4 5">NBRC 107359</strain>
    </source>
</reference>
<evidence type="ECO:0000256" key="1">
    <source>
        <dbReference type="ARBA" id="ARBA00022801"/>
    </source>
</evidence>
<sequence>MVQPPSSVEEQPKVRRAHVITAWAICTLLGGLLLALPDDGPRLISFSDAHGPGLLDTVGAVLAIAGSALAWWWIWRDRRRLSAAPLWWQVTAPIAGGLGLGLVVASVFGDFALWWAVGAVLVTLVQVGLFVSVSGIGAHRPTRLRVTGYVTRGANDALELLVFEYPSTPGTHLPGGGVERGELLNDAMVRETYEETGVSGPLSVLSVVGVQSGRFADTRRPYLNVYFHLRADDDRAQWRHTVIGDPGVWDTGLVVTCRFVPLAKARELLRDTGNTQHAFLDLLAVPAANPLT</sequence>
<keyword evidence="2" id="KW-0472">Membrane</keyword>
<organism evidence="4 5">
    <name type="scientific">Catellatospora coxensis</name>
    <dbReference type="NCBI Taxonomy" id="310354"/>
    <lineage>
        <taxon>Bacteria</taxon>
        <taxon>Bacillati</taxon>
        <taxon>Actinomycetota</taxon>
        <taxon>Actinomycetes</taxon>
        <taxon>Micromonosporales</taxon>
        <taxon>Micromonosporaceae</taxon>
        <taxon>Catellatospora</taxon>
    </lineage>
</organism>
<keyword evidence="5" id="KW-1185">Reference proteome</keyword>
<gene>
    <name evidence="4" type="ORF">Cco03nite_64500</name>
</gene>
<feature type="transmembrane region" description="Helical" evidence="2">
    <location>
        <begin position="86"/>
        <end position="108"/>
    </location>
</feature>
<feature type="transmembrane region" description="Helical" evidence="2">
    <location>
        <begin position="57"/>
        <end position="74"/>
    </location>
</feature>
<evidence type="ECO:0000259" key="3">
    <source>
        <dbReference type="PROSITE" id="PS51462"/>
    </source>
</evidence>
<dbReference type="GO" id="GO:0016787">
    <property type="term" value="F:hydrolase activity"/>
    <property type="evidence" value="ECO:0007669"/>
    <property type="project" value="UniProtKB-KW"/>
</dbReference>
<evidence type="ECO:0000313" key="5">
    <source>
        <dbReference type="Proteomes" id="UP000630887"/>
    </source>
</evidence>
<dbReference type="PROSITE" id="PS00893">
    <property type="entry name" value="NUDIX_BOX"/>
    <property type="match status" value="1"/>
</dbReference>
<proteinExistence type="predicted"/>
<keyword evidence="2" id="KW-1133">Transmembrane helix</keyword>